<keyword evidence="4 7" id="KW-0408">Iron</keyword>
<reference evidence="8 9" key="1">
    <citation type="submission" date="2016-11" db="EMBL/GenBank/DDBJ databases">
        <authorList>
            <person name="Jaros S."/>
            <person name="Januszkiewicz K."/>
            <person name="Wedrychowicz H."/>
        </authorList>
    </citation>
    <scope>NUCLEOTIDE SEQUENCE [LARGE SCALE GENOMIC DNA]</scope>
    <source>
        <strain evidence="8 9">DSM 15970</strain>
    </source>
</reference>
<evidence type="ECO:0000256" key="5">
    <source>
        <dbReference type="ARBA" id="ARBA00023014"/>
    </source>
</evidence>
<proteinExistence type="inferred from homology"/>
<dbReference type="Pfam" id="PF01257">
    <property type="entry name" value="2Fe-2S_thioredx"/>
    <property type="match status" value="1"/>
</dbReference>
<keyword evidence="2 7" id="KW-0001">2Fe-2S</keyword>
<comment type="cofactor">
    <cofactor evidence="6">
        <name>[2Fe-2S] cluster</name>
        <dbReference type="ChEBI" id="CHEBI:190135"/>
    </cofactor>
</comment>
<dbReference type="InterPro" id="IPR002023">
    <property type="entry name" value="NuoE-like"/>
</dbReference>
<dbReference type="CDD" id="cd03064">
    <property type="entry name" value="TRX_Fd_NuoE"/>
    <property type="match status" value="1"/>
</dbReference>
<accession>A0A1M6ETV8</accession>
<evidence type="ECO:0000256" key="4">
    <source>
        <dbReference type="ARBA" id="ARBA00023004"/>
    </source>
</evidence>
<comment type="similarity">
    <text evidence="1">Belongs to the complex I 24 kDa subunit family.</text>
</comment>
<dbReference type="Gene3D" id="1.10.10.1590">
    <property type="entry name" value="NADH-quinone oxidoreductase subunit E"/>
    <property type="match status" value="1"/>
</dbReference>
<dbReference type="PIRSF" id="PIRSF000216">
    <property type="entry name" value="NADH_DH_24kDa"/>
    <property type="match status" value="1"/>
</dbReference>
<keyword evidence="5 7" id="KW-0411">Iron-sulfur</keyword>
<name>A0A1M6ETV8_9FIRM</name>
<dbReference type="SUPFAM" id="SSF52833">
    <property type="entry name" value="Thioredoxin-like"/>
    <property type="match status" value="1"/>
</dbReference>
<organism evidence="8 9">
    <name type="scientific">Parasporobacterium paucivorans DSM 15970</name>
    <dbReference type="NCBI Taxonomy" id="1122934"/>
    <lineage>
        <taxon>Bacteria</taxon>
        <taxon>Bacillati</taxon>
        <taxon>Bacillota</taxon>
        <taxon>Clostridia</taxon>
        <taxon>Lachnospirales</taxon>
        <taxon>Lachnospiraceae</taxon>
        <taxon>Parasporobacterium</taxon>
    </lineage>
</organism>
<dbReference type="AlphaFoldDB" id="A0A1M6ETV8"/>
<dbReference type="InterPro" id="IPR041921">
    <property type="entry name" value="NuoE_N"/>
</dbReference>
<dbReference type="PANTHER" id="PTHR43342:SF1">
    <property type="entry name" value="BIFURCATING [FEFE] HYDROGENASE GAMMA SUBUNIT"/>
    <property type="match status" value="1"/>
</dbReference>
<comment type="cofactor">
    <cofactor evidence="7">
        <name>[2Fe-2S] cluster</name>
        <dbReference type="ChEBI" id="CHEBI:190135"/>
    </cofactor>
    <text evidence="7">Binds 1 [2Fe-2S] cluster.</text>
</comment>
<evidence type="ECO:0000256" key="3">
    <source>
        <dbReference type="ARBA" id="ARBA00022723"/>
    </source>
</evidence>
<dbReference type="GO" id="GO:0051537">
    <property type="term" value="F:2 iron, 2 sulfur cluster binding"/>
    <property type="evidence" value="ECO:0007669"/>
    <property type="project" value="UniProtKB-KW"/>
</dbReference>
<dbReference type="EMBL" id="FQYT01000008">
    <property type="protein sequence ID" value="SHI88806.1"/>
    <property type="molecule type" value="Genomic_DNA"/>
</dbReference>
<sequence length="165" mass="18447">MNDSIKKHGLTREEKLKIIHSKGADREHVLAILLELQAQSEMNYIDEETAGLVAKEIGISLTHVFDIITFYAMLEDTPQARNLIEVCTSAPCYYTKSGTIIEILERILGIKMGESTPDKQFKLSFTECVGACDIGPVIKIGDEIHGDLDEEKIRQIISNLKAENQ</sequence>
<dbReference type="InterPro" id="IPR036249">
    <property type="entry name" value="Thioredoxin-like_sf"/>
</dbReference>
<dbReference type="GO" id="GO:0046872">
    <property type="term" value="F:metal ion binding"/>
    <property type="evidence" value="ECO:0007669"/>
    <property type="project" value="UniProtKB-KW"/>
</dbReference>
<evidence type="ECO:0000256" key="1">
    <source>
        <dbReference type="ARBA" id="ARBA00010643"/>
    </source>
</evidence>
<evidence type="ECO:0000256" key="6">
    <source>
        <dbReference type="ARBA" id="ARBA00034078"/>
    </source>
</evidence>
<dbReference type="PANTHER" id="PTHR43342">
    <property type="entry name" value="NADH-QUINONE OXIDOREDUCTASE, E SUBUNIT"/>
    <property type="match status" value="1"/>
</dbReference>
<dbReference type="Proteomes" id="UP000184342">
    <property type="component" value="Unassembled WGS sequence"/>
</dbReference>
<dbReference type="InterPro" id="IPR028431">
    <property type="entry name" value="NADP_DH_HndA-like"/>
</dbReference>
<feature type="binding site" evidence="7">
    <location>
        <position position="128"/>
    </location>
    <ligand>
        <name>[2Fe-2S] cluster</name>
        <dbReference type="ChEBI" id="CHEBI:190135"/>
    </ligand>
</feature>
<dbReference type="GO" id="GO:0016491">
    <property type="term" value="F:oxidoreductase activity"/>
    <property type="evidence" value="ECO:0007669"/>
    <property type="project" value="InterPro"/>
</dbReference>
<evidence type="ECO:0000313" key="9">
    <source>
        <dbReference type="Proteomes" id="UP000184342"/>
    </source>
</evidence>
<dbReference type="STRING" id="1122934.SAMN02745691_00999"/>
<feature type="binding site" evidence="7">
    <location>
        <position position="92"/>
    </location>
    <ligand>
        <name>[2Fe-2S] cluster</name>
        <dbReference type="ChEBI" id="CHEBI:190135"/>
    </ligand>
</feature>
<dbReference type="InterPro" id="IPR042128">
    <property type="entry name" value="NuoE_dom"/>
</dbReference>
<feature type="binding site" evidence="7">
    <location>
        <position position="132"/>
    </location>
    <ligand>
        <name>[2Fe-2S] cluster</name>
        <dbReference type="ChEBI" id="CHEBI:190135"/>
    </ligand>
</feature>
<evidence type="ECO:0000256" key="2">
    <source>
        <dbReference type="ARBA" id="ARBA00022714"/>
    </source>
</evidence>
<evidence type="ECO:0000256" key="7">
    <source>
        <dbReference type="PIRSR" id="PIRSR000216-1"/>
    </source>
</evidence>
<dbReference type="Gene3D" id="3.40.30.10">
    <property type="entry name" value="Glutaredoxin"/>
    <property type="match status" value="1"/>
</dbReference>
<dbReference type="RefSeq" id="WP_073993260.1">
    <property type="nucleotide sequence ID" value="NZ_FQYT01000008.1"/>
</dbReference>
<feature type="binding site" evidence="7">
    <location>
        <position position="87"/>
    </location>
    <ligand>
        <name>[2Fe-2S] cluster</name>
        <dbReference type="ChEBI" id="CHEBI:190135"/>
    </ligand>
</feature>
<dbReference type="OrthoDB" id="9807941at2"/>
<keyword evidence="3 7" id="KW-0479">Metal-binding</keyword>
<protein>
    <submittedName>
        <fullName evidence="8">NADH-quinone oxidoreductase subunit E</fullName>
    </submittedName>
</protein>
<evidence type="ECO:0000313" key="8">
    <source>
        <dbReference type="EMBL" id="SHI88806.1"/>
    </source>
</evidence>
<keyword evidence="9" id="KW-1185">Reference proteome</keyword>
<gene>
    <name evidence="8" type="ORF">SAMN02745691_00999</name>
</gene>